<comment type="similarity">
    <text evidence="8">Belongs to the tRNA(Ile)-lysidine synthase family.</text>
</comment>
<evidence type="ECO:0000256" key="3">
    <source>
        <dbReference type="ARBA" id="ARBA00022598"/>
    </source>
</evidence>
<dbReference type="InterPro" id="IPR012094">
    <property type="entry name" value="tRNA_Ile_lys_synt"/>
</dbReference>
<keyword evidence="4 8" id="KW-0819">tRNA processing</keyword>
<dbReference type="Gene3D" id="3.40.50.620">
    <property type="entry name" value="HUPs"/>
    <property type="match status" value="1"/>
</dbReference>
<dbReference type="CDD" id="cd01992">
    <property type="entry name" value="TilS_N"/>
    <property type="match status" value="1"/>
</dbReference>
<comment type="catalytic activity">
    <reaction evidence="7 8">
        <text>cytidine(34) in tRNA(Ile2) + L-lysine + ATP = lysidine(34) in tRNA(Ile2) + AMP + diphosphate + H(+)</text>
        <dbReference type="Rhea" id="RHEA:43744"/>
        <dbReference type="Rhea" id="RHEA-COMP:10625"/>
        <dbReference type="Rhea" id="RHEA-COMP:10670"/>
        <dbReference type="ChEBI" id="CHEBI:15378"/>
        <dbReference type="ChEBI" id="CHEBI:30616"/>
        <dbReference type="ChEBI" id="CHEBI:32551"/>
        <dbReference type="ChEBI" id="CHEBI:33019"/>
        <dbReference type="ChEBI" id="CHEBI:82748"/>
        <dbReference type="ChEBI" id="CHEBI:83665"/>
        <dbReference type="ChEBI" id="CHEBI:456215"/>
        <dbReference type="EC" id="6.3.4.19"/>
    </reaction>
</comment>
<evidence type="ECO:0000259" key="9">
    <source>
        <dbReference type="SMART" id="SM00977"/>
    </source>
</evidence>
<proteinExistence type="inferred from homology"/>
<dbReference type="NCBIfam" id="TIGR02432">
    <property type="entry name" value="lysidine_TilS_N"/>
    <property type="match status" value="1"/>
</dbReference>
<dbReference type="PANTHER" id="PTHR43033:SF1">
    <property type="entry name" value="TRNA(ILE)-LYSIDINE SYNTHASE-RELATED"/>
    <property type="match status" value="1"/>
</dbReference>
<gene>
    <name evidence="8 10" type="primary">tilS</name>
    <name evidence="10" type="ORF">GCM10008967_09010</name>
</gene>
<dbReference type="HAMAP" id="MF_01161">
    <property type="entry name" value="tRNA_Ile_lys_synt"/>
    <property type="match status" value="1"/>
</dbReference>
<dbReference type="InterPro" id="IPR011063">
    <property type="entry name" value="TilS/TtcA_N"/>
</dbReference>
<evidence type="ECO:0000313" key="11">
    <source>
        <dbReference type="Proteomes" id="UP001500782"/>
    </source>
</evidence>
<dbReference type="InterPro" id="IPR012795">
    <property type="entry name" value="tRNA_Ile_lys_synt_N"/>
</dbReference>
<dbReference type="EMBL" id="BAAADJ010000008">
    <property type="protein sequence ID" value="GAA0320664.1"/>
    <property type="molecule type" value="Genomic_DNA"/>
</dbReference>
<dbReference type="InterPro" id="IPR014729">
    <property type="entry name" value="Rossmann-like_a/b/a_fold"/>
</dbReference>
<dbReference type="Proteomes" id="UP001500782">
    <property type="component" value="Unassembled WGS sequence"/>
</dbReference>
<keyword evidence="5 8" id="KW-0547">Nucleotide-binding</keyword>
<dbReference type="InterPro" id="IPR012796">
    <property type="entry name" value="Lysidine-tRNA-synth_C"/>
</dbReference>
<sequence>MFDQKVHSFIKKHRLFTKGDIVVIGVSGGPDSLALLHFLNNHKHFYQLNIVAAHVDHMFRGQQSYEDYLFVQSICEKWGIPFEGKQIQVSSYQKNEKLSSQVAARNCRYTFFKEVMEKHHATKLALGHHGDDQVETILMRLTRGSTMKGRSGIPFSRTFSKGRIVRPFLSLEKSDIEDYCTEHNLNPRRDPTNEKLDYTRNRFRHQVLPFLKEENKELVKQFQRFSEELLEDEAFLEELTEQYMNKVVKRKNDGLFMISINNYLGLPHPLQRRGIHLILKYLYKDIPSTLSAVHIEQILNLFKGSHPSGILHLPKDLNVIRSYDEGIFRFGVEETGHIETTITPGETISLPNGSLLIFQEVETMDEEVSNTLYEYYVSKDTPFPLIVRSRKNGDRIMLPGLIGHKKLKDLFIDEKIPLMKRDTWPIVTNQNGEILWVPGLKKSGFEAKNSKDATYILRYSIGNI</sequence>
<dbReference type="EC" id="6.3.4.19" evidence="8"/>
<evidence type="ECO:0000256" key="7">
    <source>
        <dbReference type="ARBA" id="ARBA00048539"/>
    </source>
</evidence>
<evidence type="ECO:0000256" key="8">
    <source>
        <dbReference type="HAMAP-Rule" id="MF_01161"/>
    </source>
</evidence>
<organism evidence="10 11">
    <name type="scientific">Bacillus carboniphilus</name>
    <dbReference type="NCBI Taxonomy" id="86663"/>
    <lineage>
        <taxon>Bacteria</taxon>
        <taxon>Bacillati</taxon>
        <taxon>Bacillota</taxon>
        <taxon>Bacilli</taxon>
        <taxon>Bacillales</taxon>
        <taxon>Bacillaceae</taxon>
        <taxon>Bacillus</taxon>
    </lineage>
</organism>
<evidence type="ECO:0000256" key="1">
    <source>
        <dbReference type="ARBA" id="ARBA00004496"/>
    </source>
</evidence>
<keyword evidence="3 8" id="KW-0436">Ligase</keyword>
<evidence type="ECO:0000313" key="10">
    <source>
        <dbReference type="EMBL" id="GAA0320664.1"/>
    </source>
</evidence>
<dbReference type="SUPFAM" id="SSF82829">
    <property type="entry name" value="MesJ substrate recognition domain-like"/>
    <property type="match status" value="1"/>
</dbReference>
<comment type="domain">
    <text evidence="8">The N-terminal region contains the highly conserved SGGXDS motif, predicted to be a P-loop motif involved in ATP binding.</text>
</comment>
<reference evidence="11" key="1">
    <citation type="journal article" date="2019" name="Int. J. Syst. Evol. Microbiol.">
        <title>The Global Catalogue of Microorganisms (GCM) 10K type strain sequencing project: providing services to taxonomists for standard genome sequencing and annotation.</title>
        <authorList>
            <consortium name="The Broad Institute Genomics Platform"/>
            <consortium name="The Broad Institute Genome Sequencing Center for Infectious Disease"/>
            <person name="Wu L."/>
            <person name="Ma J."/>
        </authorList>
    </citation>
    <scope>NUCLEOTIDE SEQUENCE [LARGE SCALE GENOMIC DNA]</scope>
    <source>
        <strain evidence="11">JCM 9731</strain>
    </source>
</reference>
<protein>
    <recommendedName>
        <fullName evidence="8">tRNA(Ile)-lysidine synthase</fullName>
        <ecNumber evidence="8">6.3.4.19</ecNumber>
    </recommendedName>
    <alternativeName>
        <fullName evidence="8">tRNA(Ile)-2-lysyl-cytidine synthase</fullName>
    </alternativeName>
    <alternativeName>
        <fullName evidence="8">tRNA(Ile)-lysidine synthetase</fullName>
    </alternativeName>
</protein>
<keyword evidence="6 8" id="KW-0067">ATP-binding</keyword>
<comment type="subcellular location">
    <subcellularLocation>
        <location evidence="1 8">Cytoplasm</location>
    </subcellularLocation>
</comment>
<evidence type="ECO:0000256" key="5">
    <source>
        <dbReference type="ARBA" id="ARBA00022741"/>
    </source>
</evidence>
<dbReference type="Gene3D" id="3.30.465.60">
    <property type="match status" value="1"/>
</dbReference>
<feature type="domain" description="Lysidine-tRNA(Ile) synthetase C-terminal" evidence="9">
    <location>
        <begin position="385"/>
        <end position="459"/>
    </location>
</feature>
<comment type="function">
    <text evidence="8">Ligates lysine onto the cytidine present at position 34 of the AUA codon-specific tRNA(Ile) that contains the anticodon CAU, in an ATP-dependent manner. Cytidine is converted to lysidine, thus changing the amino acid specificity of the tRNA from methionine to isoleucine.</text>
</comment>
<keyword evidence="11" id="KW-1185">Reference proteome</keyword>
<dbReference type="InterPro" id="IPR015262">
    <property type="entry name" value="tRNA_Ile_lys_synt_subst-bd"/>
</dbReference>
<comment type="caution">
    <text evidence="10">The sequence shown here is derived from an EMBL/GenBank/DDBJ whole genome shotgun (WGS) entry which is preliminary data.</text>
</comment>
<dbReference type="SUPFAM" id="SSF52402">
    <property type="entry name" value="Adenine nucleotide alpha hydrolases-like"/>
    <property type="match status" value="1"/>
</dbReference>
<dbReference type="NCBIfam" id="TIGR02433">
    <property type="entry name" value="lysidine_TilS_C"/>
    <property type="match status" value="1"/>
</dbReference>
<dbReference type="Pfam" id="PF01171">
    <property type="entry name" value="ATP_bind_3"/>
    <property type="match status" value="1"/>
</dbReference>
<evidence type="ECO:0000256" key="4">
    <source>
        <dbReference type="ARBA" id="ARBA00022694"/>
    </source>
</evidence>
<accession>A0ABP3FLV1</accession>
<evidence type="ECO:0000256" key="2">
    <source>
        <dbReference type="ARBA" id="ARBA00022490"/>
    </source>
</evidence>
<keyword evidence="2 8" id="KW-0963">Cytoplasm</keyword>
<evidence type="ECO:0000256" key="6">
    <source>
        <dbReference type="ARBA" id="ARBA00022840"/>
    </source>
</evidence>
<dbReference type="PANTHER" id="PTHR43033">
    <property type="entry name" value="TRNA(ILE)-LYSIDINE SYNTHASE-RELATED"/>
    <property type="match status" value="1"/>
</dbReference>
<dbReference type="Pfam" id="PF11734">
    <property type="entry name" value="TilS_C"/>
    <property type="match status" value="1"/>
</dbReference>
<dbReference type="Pfam" id="PF09179">
    <property type="entry name" value="TilS"/>
    <property type="match status" value="1"/>
</dbReference>
<dbReference type="SMART" id="SM00977">
    <property type="entry name" value="TilS_C"/>
    <property type="match status" value="1"/>
</dbReference>
<feature type="binding site" evidence="8">
    <location>
        <begin position="27"/>
        <end position="32"/>
    </location>
    <ligand>
        <name>ATP</name>
        <dbReference type="ChEBI" id="CHEBI:30616"/>
    </ligand>
</feature>
<dbReference type="SUPFAM" id="SSF56037">
    <property type="entry name" value="PheT/TilS domain"/>
    <property type="match status" value="1"/>
</dbReference>
<name>A0ABP3FLV1_9BACI</name>